<proteinExistence type="predicted"/>
<organism evidence="1 2">
    <name type="scientific">Candidatus Methanobinarius endosymbioticus</name>
    <dbReference type="NCBI Taxonomy" id="2006182"/>
    <lineage>
        <taxon>Archaea</taxon>
        <taxon>Methanobacteriati</taxon>
        <taxon>Methanobacteriota</taxon>
        <taxon>Methanomada group</taxon>
        <taxon>Methanobacteria</taxon>
        <taxon>Methanobacteriales</taxon>
        <taxon>Methanobacteriaceae</taxon>
        <taxon>Candidatus Methanobinarius</taxon>
    </lineage>
</organism>
<name>A0A366MA32_9EURY</name>
<accession>A0A366MA32</accession>
<dbReference type="EMBL" id="NIZT01000029">
    <property type="protein sequence ID" value="RBQ23068.1"/>
    <property type="molecule type" value="Genomic_DNA"/>
</dbReference>
<sequence length="90" mass="10484">MMKMEYYLAVGLNNNNTIYSIINNNIIEKNIITNNKTWNIYHVSIYGIADNNFIKNNTLYNNLIRISLGSNSSYFYSEFNKNSISQNSLK</sequence>
<reference evidence="1 2" key="1">
    <citation type="submission" date="2018-06" db="EMBL/GenBank/DDBJ databases">
        <title>Genomic insight into two independent archaeal endosymbiosis events.</title>
        <authorList>
            <person name="Lind A.E."/>
            <person name="Lewis W.H."/>
            <person name="Spang A."/>
            <person name="Guy L."/>
            <person name="Embley M.T."/>
            <person name="Ettema T.J.G."/>
        </authorList>
    </citation>
    <scope>NUCLEOTIDE SEQUENCE [LARGE SCALE GENOMIC DNA]</scope>
    <source>
        <strain evidence="1">NOE</strain>
    </source>
</reference>
<evidence type="ECO:0000313" key="2">
    <source>
        <dbReference type="Proteomes" id="UP000253099"/>
    </source>
</evidence>
<gene>
    <name evidence="1" type="ORF">ALNOE001_11930</name>
</gene>
<dbReference type="AlphaFoldDB" id="A0A366MA32"/>
<dbReference type="Proteomes" id="UP000253099">
    <property type="component" value="Unassembled WGS sequence"/>
</dbReference>
<protein>
    <submittedName>
        <fullName evidence="1">Uncharacterized protein</fullName>
    </submittedName>
</protein>
<evidence type="ECO:0000313" key="1">
    <source>
        <dbReference type="EMBL" id="RBQ23068.1"/>
    </source>
</evidence>
<keyword evidence="2" id="KW-1185">Reference proteome</keyword>
<comment type="caution">
    <text evidence="1">The sequence shown here is derived from an EMBL/GenBank/DDBJ whole genome shotgun (WGS) entry which is preliminary data.</text>
</comment>